<dbReference type="EMBL" id="JACIEN010000010">
    <property type="protein sequence ID" value="MBB4019948.1"/>
    <property type="molecule type" value="Genomic_DNA"/>
</dbReference>
<sequence length="262" mass="28323">MVFHVISGPNDDVHVPAVRKITVGDLWQALARGLEDFREMPSHLPFLIIIYPVMGLLLGRATYDNNLMPLVYPLITGFALIGPFAAIGLYEMSKRREQGLDTSWKHAFDVLRSPSIWAIGALAVALMAIFFVWVTTAHAIYQSIFGIDAPKPMNEFFATILGTPEGLRLIVIGNIVGLGFALVVLLLSAVSFPMLVDRDVGAAVAVATSIKAALVNPIPILVWGLVVAISLLAGALPLFVGLAVVLPVLGHATWHLYRKLVV</sequence>
<dbReference type="Proteomes" id="UP000577362">
    <property type="component" value="Unassembled WGS sequence"/>
</dbReference>
<feature type="transmembrane region" description="Helical" evidence="1">
    <location>
        <begin position="44"/>
        <end position="63"/>
    </location>
</feature>
<dbReference type="AlphaFoldDB" id="A0A840C8M8"/>
<keyword evidence="1" id="KW-0812">Transmembrane</keyword>
<protein>
    <submittedName>
        <fullName evidence="2">Putative membrane protein</fullName>
    </submittedName>
</protein>
<name>A0A840C8M8_9HYPH</name>
<gene>
    <name evidence="2" type="ORF">GGR16_005009</name>
</gene>
<accession>A0A840C8M8</accession>
<dbReference type="Pfam" id="PF09955">
    <property type="entry name" value="DUF2189"/>
    <property type="match status" value="1"/>
</dbReference>
<keyword evidence="1" id="KW-0472">Membrane</keyword>
<evidence type="ECO:0000313" key="2">
    <source>
        <dbReference type="EMBL" id="MBB4019948.1"/>
    </source>
</evidence>
<organism evidence="2 3">
    <name type="scientific">Chelatococcus caeni</name>
    <dbReference type="NCBI Taxonomy" id="1348468"/>
    <lineage>
        <taxon>Bacteria</taxon>
        <taxon>Pseudomonadati</taxon>
        <taxon>Pseudomonadota</taxon>
        <taxon>Alphaproteobacteria</taxon>
        <taxon>Hyphomicrobiales</taxon>
        <taxon>Chelatococcaceae</taxon>
        <taxon>Chelatococcus</taxon>
    </lineage>
</organism>
<keyword evidence="1" id="KW-1133">Transmembrane helix</keyword>
<feature type="transmembrane region" description="Helical" evidence="1">
    <location>
        <begin position="70"/>
        <end position="90"/>
    </location>
</feature>
<proteinExistence type="predicted"/>
<feature type="transmembrane region" description="Helical" evidence="1">
    <location>
        <begin position="116"/>
        <end position="141"/>
    </location>
</feature>
<reference evidence="2 3" key="1">
    <citation type="submission" date="2020-08" db="EMBL/GenBank/DDBJ databases">
        <title>Genomic Encyclopedia of Type Strains, Phase IV (KMG-IV): sequencing the most valuable type-strain genomes for metagenomic binning, comparative biology and taxonomic classification.</title>
        <authorList>
            <person name="Goeker M."/>
        </authorList>
    </citation>
    <scope>NUCLEOTIDE SEQUENCE [LARGE SCALE GENOMIC DNA]</scope>
    <source>
        <strain evidence="2 3">DSM 103737</strain>
    </source>
</reference>
<evidence type="ECO:0000313" key="3">
    <source>
        <dbReference type="Proteomes" id="UP000577362"/>
    </source>
</evidence>
<comment type="caution">
    <text evidence="2">The sequence shown here is derived from an EMBL/GenBank/DDBJ whole genome shotgun (WGS) entry which is preliminary data.</text>
</comment>
<keyword evidence="3" id="KW-1185">Reference proteome</keyword>
<dbReference type="RefSeq" id="WP_183318778.1">
    <property type="nucleotide sequence ID" value="NZ_JACIEN010000010.1"/>
</dbReference>
<evidence type="ECO:0000256" key="1">
    <source>
        <dbReference type="SAM" id="Phobius"/>
    </source>
</evidence>
<feature type="transmembrane region" description="Helical" evidence="1">
    <location>
        <begin position="169"/>
        <end position="190"/>
    </location>
</feature>
<dbReference type="InterPro" id="IPR018692">
    <property type="entry name" value="DUF2189"/>
</dbReference>
<feature type="transmembrane region" description="Helical" evidence="1">
    <location>
        <begin position="220"/>
        <end position="249"/>
    </location>
</feature>